<dbReference type="InterPro" id="IPR006901">
    <property type="entry name" value="TrmK"/>
</dbReference>
<dbReference type="PIRSF" id="PIRSF018637">
    <property type="entry name" value="TrmK"/>
    <property type="match status" value="1"/>
</dbReference>
<dbReference type="Gene3D" id="1.10.287.1890">
    <property type="match status" value="1"/>
</dbReference>
<dbReference type="GO" id="GO:0032259">
    <property type="term" value="P:methylation"/>
    <property type="evidence" value="ECO:0007669"/>
    <property type="project" value="UniProtKB-KW"/>
</dbReference>
<dbReference type="Pfam" id="PF04816">
    <property type="entry name" value="TrmK"/>
    <property type="match status" value="1"/>
</dbReference>
<sequence length="240" mass="26946">MNEHHLSKRLAEVASLVPPGSRLADIGSDHAYLPVHLLIQGKICTAVAGEINPGPLESAKNQVEKLGLQGVVDVRLGDGLEVIHQDEIDVICIAGMGGSLISQILSEGKEKLHKVKRLILQPNVAGHLVREWLLNEGWELLYENMIKEDQKYYEVLMAERGNAEAPYQSYATQRDRKRAVLMGPFLSQDPNEAFREKWEQEVDKRNKILESLAHSEGIDKQDKIDKVKDEMALIEEGLKQ</sequence>
<dbReference type="EMBL" id="JAUSTY010000023">
    <property type="protein sequence ID" value="MDQ0168067.1"/>
    <property type="molecule type" value="Genomic_DNA"/>
</dbReference>
<evidence type="ECO:0000313" key="2">
    <source>
        <dbReference type="Proteomes" id="UP001235840"/>
    </source>
</evidence>
<organism evidence="1 2">
    <name type="scientific">Caldalkalibacillus horti</name>
    <dbReference type="NCBI Taxonomy" id="77523"/>
    <lineage>
        <taxon>Bacteria</taxon>
        <taxon>Bacillati</taxon>
        <taxon>Bacillota</taxon>
        <taxon>Bacilli</taxon>
        <taxon>Bacillales</taxon>
        <taxon>Bacillaceae</taxon>
        <taxon>Caldalkalibacillus</taxon>
    </lineage>
</organism>
<dbReference type="PANTHER" id="PTHR38451">
    <property type="entry name" value="TRNA (ADENINE(22)-N(1))-METHYLTRANSFERASE"/>
    <property type="match status" value="1"/>
</dbReference>
<dbReference type="SUPFAM" id="SSF53335">
    <property type="entry name" value="S-adenosyl-L-methionine-dependent methyltransferases"/>
    <property type="match status" value="1"/>
</dbReference>
<dbReference type="Gene3D" id="3.40.50.150">
    <property type="entry name" value="Vaccinia Virus protein VP39"/>
    <property type="match status" value="1"/>
</dbReference>
<keyword evidence="1" id="KW-0489">Methyltransferase</keyword>
<comment type="caution">
    <text evidence="1">The sequence shown here is derived from an EMBL/GenBank/DDBJ whole genome shotgun (WGS) entry which is preliminary data.</text>
</comment>
<name>A0ABT9W493_9BACI</name>
<gene>
    <name evidence="1" type="ORF">J2S11_003997</name>
</gene>
<protein>
    <submittedName>
        <fullName evidence="1">tRNA (Adenine22-N1)-methyltransferase</fullName>
        <ecNumber evidence="1">2.1.1.217</ecNumber>
    </submittedName>
</protein>
<dbReference type="PANTHER" id="PTHR38451:SF1">
    <property type="entry name" value="TRNA (ADENINE(22)-N(1))-METHYLTRANSFERASE"/>
    <property type="match status" value="1"/>
</dbReference>
<reference evidence="1 2" key="1">
    <citation type="submission" date="2023-07" db="EMBL/GenBank/DDBJ databases">
        <title>Genomic Encyclopedia of Type Strains, Phase IV (KMG-IV): sequencing the most valuable type-strain genomes for metagenomic binning, comparative biology and taxonomic classification.</title>
        <authorList>
            <person name="Goeker M."/>
        </authorList>
    </citation>
    <scope>NUCLEOTIDE SEQUENCE [LARGE SCALE GENOMIC DNA]</scope>
    <source>
        <strain evidence="1 2">DSM 12751</strain>
    </source>
</reference>
<keyword evidence="2" id="KW-1185">Reference proteome</keyword>
<keyword evidence="1" id="KW-0808">Transferase</keyword>
<dbReference type="EC" id="2.1.1.217" evidence="1"/>
<evidence type="ECO:0000313" key="1">
    <source>
        <dbReference type="EMBL" id="MDQ0168067.1"/>
    </source>
</evidence>
<proteinExistence type="predicted"/>
<dbReference type="GO" id="GO:0160105">
    <property type="term" value="F:tRNA (adenine(22)-N1)-methyltransferase activity"/>
    <property type="evidence" value="ECO:0007669"/>
    <property type="project" value="UniProtKB-EC"/>
</dbReference>
<dbReference type="InterPro" id="IPR029063">
    <property type="entry name" value="SAM-dependent_MTases_sf"/>
</dbReference>
<accession>A0ABT9W493</accession>
<dbReference type="RefSeq" id="WP_307397514.1">
    <property type="nucleotide sequence ID" value="NZ_BAAADK010000015.1"/>
</dbReference>
<dbReference type="Proteomes" id="UP001235840">
    <property type="component" value="Unassembled WGS sequence"/>
</dbReference>